<dbReference type="EMBL" id="SMKI01000052">
    <property type="protein sequence ID" value="TDC77510.1"/>
    <property type="molecule type" value="Genomic_DNA"/>
</dbReference>
<evidence type="ECO:0000256" key="1">
    <source>
        <dbReference type="SAM" id="MobiDB-lite"/>
    </source>
</evidence>
<feature type="compositionally biased region" description="Pro residues" evidence="1">
    <location>
        <begin position="198"/>
        <end position="217"/>
    </location>
</feature>
<accession>A0A4R4TIR4</accession>
<sequence>MELSPITPLLSSPGPLGFRRDGRPIWPIAGGSQDHPAPPAATPVPVPAVEDTPVISMTQEQFSRRCTSEKDQGRRAGVRDLLVQLGFDTVTSLQEALQTKTSPPAPAAGPQLTDLERREREAGQREASLVQREAALAERERQVARRAVLADLGAAGDDLDDAAVLLDGAVGPEADEEAVARAADEIKRRRPGFFAQPSTPPPAPAGGPAGAVPPRPAGPAETPGAGGLAMARRRGHLPASTS</sequence>
<gene>
    <name evidence="2" type="ORF">E1283_07170</name>
</gene>
<name>A0A4R4TIR4_9ACTN</name>
<dbReference type="RefSeq" id="WP_132817052.1">
    <property type="nucleotide sequence ID" value="NZ_SMKI01000052.1"/>
</dbReference>
<feature type="compositionally biased region" description="Pro residues" evidence="1">
    <location>
        <begin position="36"/>
        <end position="46"/>
    </location>
</feature>
<feature type="region of interest" description="Disordered" evidence="1">
    <location>
        <begin position="185"/>
        <end position="242"/>
    </location>
</feature>
<comment type="caution">
    <text evidence="2">The sequence shown here is derived from an EMBL/GenBank/DDBJ whole genome shotgun (WGS) entry which is preliminary data.</text>
</comment>
<dbReference type="Proteomes" id="UP000295345">
    <property type="component" value="Unassembled WGS sequence"/>
</dbReference>
<proteinExistence type="predicted"/>
<dbReference type="OrthoDB" id="4324404at2"/>
<feature type="region of interest" description="Disordered" evidence="1">
    <location>
        <begin position="1"/>
        <end position="47"/>
    </location>
</feature>
<organism evidence="2 3">
    <name type="scientific">Streptomyces hainanensis</name>
    <dbReference type="NCBI Taxonomy" id="402648"/>
    <lineage>
        <taxon>Bacteria</taxon>
        <taxon>Bacillati</taxon>
        <taxon>Actinomycetota</taxon>
        <taxon>Actinomycetes</taxon>
        <taxon>Kitasatosporales</taxon>
        <taxon>Streptomycetaceae</taxon>
        <taxon>Streptomyces</taxon>
    </lineage>
</organism>
<keyword evidence="3" id="KW-1185">Reference proteome</keyword>
<feature type="region of interest" description="Disordered" evidence="1">
    <location>
        <begin position="94"/>
        <end position="113"/>
    </location>
</feature>
<protein>
    <submittedName>
        <fullName evidence="2">Uncharacterized protein</fullName>
    </submittedName>
</protein>
<evidence type="ECO:0000313" key="2">
    <source>
        <dbReference type="EMBL" id="TDC77510.1"/>
    </source>
</evidence>
<evidence type="ECO:0000313" key="3">
    <source>
        <dbReference type="Proteomes" id="UP000295345"/>
    </source>
</evidence>
<reference evidence="2 3" key="1">
    <citation type="submission" date="2019-03" db="EMBL/GenBank/DDBJ databases">
        <title>Draft genome sequences of novel Actinobacteria.</title>
        <authorList>
            <person name="Sahin N."/>
            <person name="Ay H."/>
            <person name="Saygin H."/>
        </authorList>
    </citation>
    <scope>NUCLEOTIDE SEQUENCE [LARGE SCALE GENOMIC DNA]</scope>
    <source>
        <strain evidence="2 3">DSM 41900</strain>
    </source>
</reference>
<dbReference type="AlphaFoldDB" id="A0A4R4TIR4"/>